<organism evidence="1 2">
    <name type="scientific">Porphyromonas levii</name>
    <dbReference type="NCBI Taxonomy" id="28114"/>
    <lineage>
        <taxon>Bacteria</taxon>
        <taxon>Pseudomonadati</taxon>
        <taxon>Bacteroidota</taxon>
        <taxon>Bacteroidia</taxon>
        <taxon>Bacteroidales</taxon>
        <taxon>Porphyromonadaceae</taxon>
        <taxon>Porphyromonas</taxon>
    </lineage>
</organism>
<gene>
    <name evidence="1" type="ORF">E4P47_08355</name>
</gene>
<name>A0A4Y8WNA3_9PORP</name>
<reference evidence="1 2" key="1">
    <citation type="submission" date="2019-03" db="EMBL/GenBank/DDBJ databases">
        <title>Porphyromonas levii Isolated from the Uterus of Dairy Cows.</title>
        <authorList>
            <person name="Francis A.M."/>
        </authorList>
    </citation>
    <scope>NUCLEOTIDE SEQUENCE [LARGE SCALE GENOMIC DNA]</scope>
    <source>
        <strain evidence="1 2">AF5678</strain>
    </source>
</reference>
<dbReference type="STRING" id="1122973.GCA_000379925_01364"/>
<comment type="caution">
    <text evidence="1">The sequence shown here is derived from an EMBL/GenBank/DDBJ whole genome shotgun (WGS) entry which is preliminary data.</text>
</comment>
<evidence type="ECO:0000313" key="2">
    <source>
        <dbReference type="Proteomes" id="UP000297225"/>
    </source>
</evidence>
<dbReference type="EMBL" id="SPNC01000156">
    <property type="protein sequence ID" value="TFH94242.1"/>
    <property type="molecule type" value="Genomic_DNA"/>
</dbReference>
<sequence length="286" mass="32579">MNSPMSLKIAAITMARNDLFFLSRWIEYYGKELGKEHLYITLDGEDQELPYNHEGTNIRKVPHRTLSRTQGDKYRIGLLSDLAAQLFQRGYDRVIGTDADEFIIVDPKHGISLKEYLTHAPISSSLSPLGLDLGQRRQDEPLPLDPTQSILAQRRYAVLSSRYTKASILARPLRWGSGFHRVKGHNFHIAPDLYLVHTGYCDLEIIVKRAGDSTRIDAGWEAHLGRRARTVALTTHTNPIDGDLIFERARKLQTIFRPIFALNKPMMPYSAPKVVKLPERFEGTFI</sequence>
<dbReference type="GO" id="GO:0016740">
    <property type="term" value="F:transferase activity"/>
    <property type="evidence" value="ECO:0007669"/>
    <property type="project" value="UniProtKB-KW"/>
</dbReference>
<protein>
    <submittedName>
        <fullName evidence="1">Glycosyltransferase family 2 protein</fullName>
    </submittedName>
</protein>
<dbReference type="AlphaFoldDB" id="A0A4Y8WNA3"/>
<evidence type="ECO:0000313" key="1">
    <source>
        <dbReference type="EMBL" id="TFH94242.1"/>
    </source>
</evidence>
<dbReference type="OrthoDB" id="835336at2"/>
<proteinExistence type="predicted"/>
<keyword evidence="1" id="KW-0808">Transferase</keyword>
<dbReference type="Pfam" id="PF13704">
    <property type="entry name" value="Glyco_tranf_2_4"/>
    <property type="match status" value="1"/>
</dbReference>
<accession>A0A4Y8WNA3</accession>
<keyword evidence="2" id="KW-1185">Reference proteome</keyword>
<dbReference type="Proteomes" id="UP000297225">
    <property type="component" value="Unassembled WGS sequence"/>
</dbReference>